<evidence type="ECO:0000256" key="3">
    <source>
        <dbReference type="ARBA" id="ARBA00022475"/>
    </source>
</evidence>
<proteinExistence type="inferred from homology"/>
<dbReference type="PANTHER" id="PTHR34040">
    <property type="entry name" value="FLAGELLAR BIOSYNTHETIC PROTEIN FLIQ"/>
    <property type="match status" value="1"/>
</dbReference>
<evidence type="ECO:0000256" key="2">
    <source>
        <dbReference type="ARBA" id="ARBA00006156"/>
    </source>
</evidence>
<evidence type="ECO:0000256" key="1">
    <source>
        <dbReference type="ARBA" id="ARBA00004651"/>
    </source>
</evidence>
<accession>A0AAW8GFY6</accession>
<dbReference type="EMBL" id="JAUTBB010000001">
    <property type="protein sequence ID" value="MDQ1120682.1"/>
    <property type="molecule type" value="Genomic_DNA"/>
</dbReference>
<sequence>MSADTAMQLLAQVLWASVKIAGPILLVTLVVGVAISVLQVVTQVQEMTLTFVPKMVAVGVVCLGLGSWMIATAVELARHLFDYAAHL</sequence>
<keyword evidence="8" id="KW-0969">Cilium</keyword>
<evidence type="ECO:0000313" key="9">
    <source>
        <dbReference type="Proteomes" id="UP001234354"/>
    </source>
</evidence>
<dbReference type="Pfam" id="PF01313">
    <property type="entry name" value="Bac_export_3"/>
    <property type="match status" value="1"/>
</dbReference>
<evidence type="ECO:0000256" key="5">
    <source>
        <dbReference type="ARBA" id="ARBA00022989"/>
    </source>
</evidence>
<comment type="caution">
    <text evidence="8">The sequence shown here is derived from an EMBL/GenBank/DDBJ whole genome shotgun (WGS) entry which is preliminary data.</text>
</comment>
<dbReference type="GO" id="GO:0009306">
    <property type="term" value="P:protein secretion"/>
    <property type="evidence" value="ECO:0007669"/>
    <property type="project" value="InterPro"/>
</dbReference>
<comment type="similarity">
    <text evidence="2">Belongs to the FliQ/MopD/SpaQ family.</text>
</comment>
<keyword evidence="8" id="KW-0966">Cell projection</keyword>
<name>A0AAW8GFY6_9GAMM</name>
<dbReference type="PIRSF" id="PIRSF004669">
    <property type="entry name" value="FliQ"/>
    <property type="match status" value="1"/>
</dbReference>
<evidence type="ECO:0000256" key="4">
    <source>
        <dbReference type="ARBA" id="ARBA00022692"/>
    </source>
</evidence>
<keyword evidence="8" id="KW-0282">Flagellum</keyword>
<dbReference type="AlphaFoldDB" id="A0AAW8GFY6"/>
<protein>
    <submittedName>
        <fullName evidence="8">Flagellar biosynthetic protein FliQ</fullName>
    </submittedName>
</protein>
<dbReference type="GO" id="GO:0005886">
    <property type="term" value="C:plasma membrane"/>
    <property type="evidence" value="ECO:0007669"/>
    <property type="project" value="UniProtKB-SubCell"/>
</dbReference>
<keyword evidence="4 7" id="KW-0812">Transmembrane</keyword>
<organism evidence="8 9">
    <name type="scientific">Pseudoxanthomonas winnipegensis</name>
    <dbReference type="NCBI Taxonomy" id="2480810"/>
    <lineage>
        <taxon>Bacteria</taxon>
        <taxon>Pseudomonadati</taxon>
        <taxon>Pseudomonadota</taxon>
        <taxon>Gammaproteobacteria</taxon>
        <taxon>Lysobacterales</taxon>
        <taxon>Lysobacteraceae</taxon>
        <taxon>Pseudoxanthomonas</taxon>
    </lineage>
</organism>
<dbReference type="InterPro" id="IPR002191">
    <property type="entry name" value="Bac_export_3"/>
</dbReference>
<evidence type="ECO:0000313" key="8">
    <source>
        <dbReference type="EMBL" id="MDQ1120682.1"/>
    </source>
</evidence>
<feature type="transmembrane region" description="Helical" evidence="7">
    <location>
        <begin position="20"/>
        <end position="40"/>
    </location>
</feature>
<gene>
    <name evidence="8" type="ORF">QE383_002990</name>
</gene>
<dbReference type="PRINTS" id="PR00952">
    <property type="entry name" value="TYPE3IMQPROT"/>
</dbReference>
<feature type="transmembrane region" description="Helical" evidence="7">
    <location>
        <begin position="52"/>
        <end position="71"/>
    </location>
</feature>
<keyword evidence="3" id="KW-1003">Cell membrane</keyword>
<dbReference type="PANTHER" id="PTHR34040:SF2">
    <property type="entry name" value="FLAGELLAR BIOSYNTHETIC PROTEIN FLIQ"/>
    <property type="match status" value="1"/>
</dbReference>
<keyword evidence="5 7" id="KW-1133">Transmembrane helix</keyword>
<evidence type="ECO:0000256" key="7">
    <source>
        <dbReference type="SAM" id="Phobius"/>
    </source>
</evidence>
<comment type="subcellular location">
    <subcellularLocation>
        <location evidence="1">Cell membrane</location>
        <topology evidence="1">Multi-pass membrane protein</topology>
    </subcellularLocation>
</comment>
<dbReference type="RefSeq" id="WP_306994220.1">
    <property type="nucleotide sequence ID" value="NZ_JAUTBB010000001.1"/>
</dbReference>
<dbReference type="Proteomes" id="UP001234354">
    <property type="component" value="Unassembled WGS sequence"/>
</dbReference>
<keyword evidence="6 7" id="KW-0472">Membrane</keyword>
<evidence type="ECO:0000256" key="6">
    <source>
        <dbReference type="ARBA" id="ARBA00023136"/>
    </source>
</evidence>
<reference evidence="8" key="1">
    <citation type="submission" date="2023-07" db="EMBL/GenBank/DDBJ databases">
        <title>Functional and genomic diversity of the sorghum phyllosphere microbiome.</title>
        <authorList>
            <person name="Shade A."/>
        </authorList>
    </citation>
    <scope>NUCLEOTIDE SEQUENCE</scope>
    <source>
        <strain evidence="8">SORGH_AS_0908</strain>
    </source>
</reference>